<proteinExistence type="predicted"/>
<organism evidence="2 3">
    <name type="scientific">Staphylococcus pseudintermedius</name>
    <dbReference type="NCBI Taxonomy" id="283734"/>
    <lineage>
        <taxon>Bacteria</taxon>
        <taxon>Bacillati</taxon>
        <taxon>Bacillota</taxon>
        <taxon>Bacilli</taxon>
        <taxon>Bacillales</taxon>
        <taxon>Staphylococcaceae</taxon>
        <taxon>Staphylococcus</taxon>
        <taxon>Staphylococcus intermedius group</taxon>
    </lineage>
</organism>
<dbReference type="Proteomes" id="UP000256409">
    <property type="component" value="Unassembled WGS sequence"/>
</dbReference>
<evidence type="ECO:0000256" key="1">
    <source>
        <dbReference type="SAM" id="MobiDB-lite"/>
    </source>
</evidence>
<comment type="caution">
    <text evidence="2">The sequence shown here is derived from an EMBL/GenBank/DDBJ whole genome shotgun (WGS) entry which is preliminary data.</text>
</comment>
<sequence length="80" mass="8618">MEMSPLADAKASNVNSQTFKTANDSTEARYVSVDGVKINKNSDLAINPKAQNRIGTTKIVKTAIKLIINNKSKAVALVEK</sequence>
<feature type="region of interest" description="Disordered" evidence="1">
    <location>
        <begin position="1"/>
        <end position="20"/>
    </location>
</feature>
<dbReference type="EMBL" id="QQPC01000036">
    <property type="protein sequence ID" value="REA81797.1"/>
    <property type="molecule type" value="Genomic_DNA"/>
</dbReference>
<accession>A0A3D8YMZ3</accession>
<protein>
    <submittedName>
        <fullName evidence="2">Uncharacterized protein</fullName>
    </submittedName>
</protein>
<dbReference type="AlphaFoldDB" id="A0A3D8YMZ3"/>
<evidence type="ECO:0000313" key="2">
    <source>
        <dbReference type="EMBL" id="REA81797.1"/>
    </source>
</evidence>
<name>A0A3D8YMZ3_STAPS</name>
<evidence type="ECO:0000313" key="3">
    <source>
        <dbReference type="Proteomes" id="UP000256409"/>
    </source>
</evidence>
<dbReference type="RefSeq" id="WP_075773662.1">
    <property type="nucleotide sequence ID" value="NZ_BAAFHR010000012.1"/>
</dbReference>
<gene>
    <name evidence="2" type="ORF">DV961_06855</name>
</gene>
<reference evidence="3" key="1">
    <citation type="journal article" date="2018" name="Vet. Microbiol.">
        <title>Molecular epidemiology of methicillin-resistant staphylococci amongst veterinary personnel, personnel-owned pets, patients and the hospital environment of two companion animal veterinary hospitals.</title>
        <authorList>
            <person name="Worthing K.A."/>
            <person name="Brown J."/>
            <person name="Gerber L."/>
            <person name="Abraham S."/>
            <person name="Trott D."/>
            <person name="Norris J.M."/>
        </authorList>
    </citation>
    <scope>NUCLEOTIDE SEQUENCE [LARGE SCALE GENOMIC DNA]</scope>
    <source>
        <strain evidence="3">ST496-2</strain>
    </source>
</reference>